<keyword evidence="2 5" id="KW-0812">Transmembrane</keyword>
<feature type="domain" description="Major facilitator superfamily (MFS) profile" evidence="6">
    <location>
        <begin position="20"/>
        <end position="81"/>
    </location>
</feature>
<evidence type="ECO:0000256" key="2">
    <source>
        <dbReference type="ARBA" id="ARBA00022692"/>
    </source>
</evidence>
<protein>
    <recommendedName>
        <fullName evidence="6">Major facilitator superfamily (MFS) profile domain-containing protein</fullName>
    </recommendedName>
</protein>
<dbReference type="InterPro" id="IPR011701">
    <property type="entry name" value="MFS"/>
</dbReference>
<keyword evidence="3 5" id="KW-1133">Transmembrane helix</keyword>
<feature type="transmembrane region" description="Helical" evidence="5">
    <location>
        <begin position="57"/>
        <end position="75"/>
    </location>
</feature>
<dbReference type="Proteomes" id="UP000037020">
    <property type="component" value="Unassembled WGS sequence"/>
</dbReference>
<comment type="subcellular location">
    <subcellularLocation>
        <location evidence="1">Cell membrane</location>
        <topology evidence="1">Multi-pass membrane protein</topology>
    </subcellularLocation>
</comment>
<comment type="caution">
    <text evidence="7">The sequence shown here is derived from an EMBL/GenBank/DDBJ whole genome shotgun (WGS) entry which is preliminary data.</text>
</comment>
<keyword evidence="4 5" id="KW-0472">Membrane</keyword>
<keyword evidence="8" id="KW-1185">Reference proteome</keyword>
<evidence type="ECO:0000256" key="3">
    <source>
        <dbReference type="ARBA" id="ARBA00022989"/>
    </source>
</evidence>
<dbReference type="Gene3D" id="1.20.1250.20">
    <property type="entry name" value="MFS general substrate transporter like domains"/>
    <property type="match status" value="1"/>
</dbReference>
<dbReference type="InterPro" id="IPR020846">
    <property type="entry name" value="MFS_dom"/>
</dbReference>
<dbReference type="SUPFAM" id="SSF103473">
    <property type="entry name" value="MFS general substrate transporter"/>
    <property type="match status" value="1"/>
</dbReference>
<gene>
    <name evidence="7" type="ORF">ADK38_17135</name>
</gene>
<dbReference type="PROSITE" id="PS50850">
    <property type="entry name" value="MFS"/>
    <property type="match status" value="1"/>
</dbReference>
<accession>A0ABR5J6C8</accession>
<sequence>MSRTPSPPPDGAARSYENRLLLILFLAFGFVFFDRQALSFLAPFISDDFHLSNTQLGTLSGVLALTWALSGLLCGRLSDRL</sequence>
<evidence type="ECO:0000313" key="8">
    <source>
        <dbReference type="Proteomes" id="UP000037020"/>
    </source>
</evidence>
<dbReference type="EMBL" id="LGUT01001452">
    <property type="protein sequence ID" value="KOG88917.1"/>
    <property type="molecule type" value="Genomic_DNA"/>
</dbReference>
<organism evidence="7 8">
    <name type="scientific">Streptomyces varsoviensis</name>
    <dbReference type="NCBI Taxonomy" id="67373"/>
    <lineage>
        <taxon>Bacteria</taxon>
        <taxon>Bacillati</taxon>
        <taxon>Actinomycetota</taxon>
        <taxon>Actinomycetes</taxon>
        <taxon>Kitasatosporales</taxon>
        <taxon>Streptomycetaceae</taxon>
        <taxon>Streptomyces</taxon>
    </lineage>
</organism>
<feature type="transmembrane region" description="Helical" evidence="5">
    <location>
        <begin position="20"/>
        <end position="45"/>
    </location>
</feature>
<proteinExistence type="predicted"/>
<evidence type="ECO:0000313" key="7">
    <source>
        <dbReference type="EMBL" id="KOG88917.1"/>
    </source>
</evidence>
<evidence type="ECO:0000256" key="1">
    <source>
        <dbReference type="ARBA" id="ARBA00004651"/>
    </source>
</evidence>
<evidence type="ECO:0000259" key="6">
    <source>
        <dbReference type="PROSITE" id="PS50850"/>
    </source>
</evidence>
<evidence type="ECO:0000256" key="4">
    <source>
        <dbReference type="ARBA" id="ARBA00023136"/>
    </source>
</evidence>
<feature type="non-terminal residue" evidence="7">
    <location>
        <position position="81"/>
    </location>
</feature>
<reference evidence="7 8" key="1">
    <citation type="submission" date="2015-07" db="EMBL/GenBank/DDBJ databases">
        <authorList>
            <person name="Ju K.-S."/>
            <person name="Doroghazi J.R."/>
            <person name="Metcalf W.W."/>
        </authorList>
    </citation>
    <scope>NUCLEOTIDE SEQUENCE [LARGE SCALE GENOMIC DNA]</scope>
    <source>
        <strain evidence="7 8">NRRL B-3589</strain>
    </source>
</reference>
<name>A0ABR5J6C8_9ACTN</name>
<evidence type="ECO:0000256" key="5">
    <source>
        <dbReference type="SAM" id="Phobius"/>
    </source>
</evidence>
<dbReference type="Pfam" id="PF07690">
    <property type="entry name" value="MFS_1"/>
    <property type="match status" value="1"/>
</dbReference>
<dbReference type="InterPro" id="IPR036259">
    <property type="entry name" value="MFS_trans_sf"/>
</dbReference>